<dbReference type="Gramene" id="mRNA:HanXRQr2_Chr04g0157321">
    <property type="protein sequence ID" value="CDS:HanXRQr2_Chr04g0157321.1"/>
    <property type="gene ID" value="HanXRQr2_Chr04g0157321"/>
</dbReference>
<dbReference type="AlphaFoldDB" id="A0A9K3NS39"/>
<keyword evidence="2" id="KW-1185">Reference proteome</keyword>
<dbReference type="Proteomes" id="UP000215914">
    <property type="component" value="Unassembled WGS sequence"/>
</dbReference>
<organism evidence="1 2">
    <name type="scientific">Helianthus annuus</name>
    <name type="common">Common sunflower</name>
    <dbReference type="NCBI Taxonomy" id="4232"/>
    <lineage>
        <taxon>Eukaryota</taxon>
        <taxon>Viridiplantae</taxon>
        <taxon>Streptophyta</taxon>
        <taxon>Embryophyta</taxon>
        <taxon>Tracheophyta</taxon>
        <taxon>Spermatophyta</taxon>
        <taxon>Magnoliopsida</taxon>
        <taxon>eudicotyledons</taxon>
        <taxon>Gunneridae</taxon>
        <taxon>Pentapetalae</taxon>
        <taxon>asterids</taxon>
        <taxon>campanulids</taxon>
        <taxon>Asterales</taxon>
        <taxon>Asteraceae</taxon>
        <taxon>Asteroideae</taxon>
        <taxon>Heliantheae alliance</taxon>
        <taxon>Heliantheae</taxon>
        <taxon>Helianthus</taxon>
    </lineage>
</organism>
<protein>
    <submittedName>
        <fullName evidence="1">Uncharacterized protein</fullName>
    </submittedName>
</protein>
<reference evidence="1" key="1">
    <citation type="journal article" date="2017" name="Nature">
        <title>The sunflower genome provides insights into oil metabolism, flowering and Asterid evolution.</title>
        <authorList>
            <person name="Badouin H."/>
            <person name="Gouzy J."/>
            <person name="Grassa C.J."/>
            <person name="Murat F."/>
            <person name="Staton S.E."/>
            <person name="Cottret L."/>
            <person name="Lelandais-Briere C."/>
            <person name="Owens G.L."/>
            <person name="Carrere S."/>
            <person name="Mayjonade B."/>
            <person name="Legrand L."/>
            <person name="Gill N."/>
            <person name="Kane N.C."/>
            <person name="Bowers J.E."/>
            <person name="Hubner S."/>
            <person name="Bellec A."/>
            <person name="Berard A."/>
            <person name="Berges H."/>
            <person name="Blanchet N."/>
            <person name="Boniface M.C."/>
            <person name="Brunel D."/>
            <person name="Catrice O."/>
            <person name="Chaidir N."/>
            <person name="Claudel C."/>
            <person name="Donnadieu C."/>
            <person name="Faraut T."/>
            <person name="Fievet G."/>
            <person name="Helmstetter N."/>
            <person name="King M."/>
            <person name="Knapp S.J."/>
            <person name="Lai Z."/>
            <person name="Le Paslier M.C."/>
            <person name="Lippi Y."/>
            <person name="Lorenzon L."/>
            <person name="Mandel J.R."/>
            <person name="Marage G."/>
            <person name="Marchand G."/>
            <person name="Marquand E."/>
            <person name="Bret-Mestries E."/>
            <person name="Morien E."/>
            <person name="Nambeesan S."/>
            <person name="Nguyen T."/>
            <person name="Pegot-Espagnet P."/>
            <person name="Pouilly N."/>
            <person name="Raftis F."/>
            <person name="Sallet E."/>
            <person name="Schiex T."/>
            <person name="Thomas J."/>
            <person name="Vandecasteele C."/>
            <person name="Vares D."/>
            <person name="Vear F."/>
            <person name="Vautrin S."/>
            <person name="Crespi M."/>
            <person name="Mangin B."/>
            <person name="Burke J.M."/>
            <person name="Salse J."/>
            <person name="Munos S."/>
            <person name="Vincourt P."/>
            <person name="Rieseberg L.H."/>
            <person name="Langlade N.B."/>
        </authorList>
    </citation>
    <scope>NUCLEOTIDE SEQUENCE</scope>
    <source>
        <tissue evidence="1">Leaves</tissue>
    </source>
</reference>
<proteinExistence type="predicted"/>
<dbReference type="EMBL" id="MNCJ02000319">
    <property type="protein sequence ID" value="KAF5809453.1"/>
    <property type="molecule type" value="Genomic_DNA"/>
</dbReference>
<name>A0A9K3NS39_HELAN</name>
<evidence type="ECO:0000313" key="1">
    <source>
        <dbReference type="EMBL" id="KAF5809453.1"/>
    </source>
</evidence>
<sequence>MDLIPKIDSVHISPDPPPDLGFGSIVNESEGLMSFGEGYIGKGDFKEDGVANMNVGMESMKTNDAGLVSAGADKGIIRSVVLTESDIICLGNVLGENWKSRVLSEKIVFNNSDLKVSFSVDSGLEDFKAGCVVNLLINELGSRVCSSELFSGQYGSVLEVLAKLAKQRDVWIWL</sequence>
<evidence type="ECO:0000313" key="2">
    <source>
        <dbReference type="Proteomes" id="UP000215914"/>
    </source>
</evidence>
<reference evidence="1" key="2">
    <citation type="submission" date="2020-06" db="EMBL/GenBank/DDBJ databases">
        <title>Helianthus annuus Genome sequencing and assembly Release 2.</title>
        <authorList>
            <person name="Gouzy J."/>
            <person name="Langlade N."/>
            <person name="Munos S."/>
        </authorList>
    </citation>
    <scope>NUCLEOTIDE SEQUENCE</scope>
    <source>
        <tissue evidence="1">Leaves</tissue>
    </source>
</reference>
<comment type="caution">
    <text evidence="1">The sequence shown here is derived from an EMBL/GenBank/DDBJ whole genome shotgun (WGS) entry which is preliminary data.</text>
</comment>
<gene>
    <name evidence="1" type="ORF">HanXRQr2_Chr04g0157321</name>
</gene>
<accession>A0A9K3NS39</accession>